<dbReference type="PROSITE" id="PS50969">
    <property type="entry name" value="FCP1"/>
    <property type="match status" value="1"/>
</dbReference>
<evidence type="ECO:0000313" key="5">
    <source>
        <dbReference type="Proteomes" id="UP000242877"/>
    </source>
</evidence>
<dbReference type="InterPro" id="IPR023214">
    <property type="entry name" value="HAD_sf"/>
</dbReference>
<feature type="transmembrane region" description="Helical" evidence="1">
    <location>
        <begin position="165"/>
        <end position="189"/>
    </location>
</feature>
<evidence type="ECO:0000256" key="1">
    <source>
        <dbReference type="RuleBase" id="RU365079"/>
    </source>
</evidence>
<feature type="compositionally biased region" description="Basic and acidic residues" evidence="2">
    <location>
        <begin position="249"/>
        <end position="261"/>
    </location>
</feature>
<dbReference type="Proteomes" id="UP000242877">
    <property type="component" value="Unassembled WGS sequence"/>
</dbReference>
<feature type="compositionally biased region" description="Polar residues" evidence="2">
    <location>
        <begin position="41"/>
        <end position="53"/>
    </location>
</feature>
<organism evidence="4 5">
    <name type="scientific">Ascosphaera apis ARSEF 7405</name>
    <dbReference type="NCBI Taxonomy" id="392613"/>
    <lineage>
        <taxon>Eukaryota</taxon>
        <taxon>Fungi</taxon>
        <taxon>Dikarya</taxon>
        <taxon>Ascomycota</taxon>
        <taxon>Pezizomycotina</taxon>
        <taxon>Eurotiomycetes</taxon>
        <taxon>Eurotiomycetidae</taxon>
        <taxon>Onygenales</taxon>
        <taxon>Ascosphaeraceae</taxon>
        <taxon>Ascosphaera</taxon>
    </lineage>
</organism>
<dbReference type="OrthoDB" id="4206852at2759"/>
<dbReference type="GO" id="GO:0005744">
    <property type="term" value="C:TIM23 mitochondrial import inner membrane translocase complex"/>
    <property type="evidence" value="ECO:0007669"/>
    <property type="project" value="UniProtKB-UniRule"/>
</dbReference>
<dbReference type="GO" id="GO:0015031">
    <property type="term" value="P:protein transport"/>
    <property type="evidence" value="ECO:0007669"/>
    <property type="project" value="UniProtKB-KW"/>
</dbReference>
<comment type="caution">
    <text evidence="4">The sequence shown here is derived from an EMBL/GenBank/DDBJ whole genome shotgun (WGS) entry which is preliminary data.</text>
</comment>
<comment type="subcellular location">
    <subcellularLocation>
        <location evidence="1">Mitochondrion inner membrane</location>
        <topology evidence="1">Single-pass membrane protein</topology>
    </subcellularLocation>
</comment>
<keyword evidence="1" id="KW-0472">Membrane</keyword>
<keyword evidence="1" id="KW-0809">Transit peptide</keyword>
<keyword evidence="1" id="KW-0653">Protein transport</keyword>
<keyword evidence="5" id="KW-1185">Reference proteome</keyword>
<feature type="region of interest" description="Disordered" evidence="2">
    <location>
        <begin position="213"/>
        <end position="350"/>
    </location>
</feature>
<dbReference type="Pfam" id="PF03031">
    <property type="entry name" value="NIF"/>
    <property type="match status" value="1"/>
</dbReference>
<feature type="compositionally biased region" description="Low complexity" evidence="2">
    <location>
        <begin position="13"/>
        <end position="22"/>
    </location>
</feature>
<feature type="compositionally biased region" description="Basic and acidic residues" evidence="2">
    <location>
        <begin position="26"/>
        <end position="39"/>
    </location>
</feature>
<dbReference type="EMBL" id="AZGZ01000002">
    <property type="protein sequence ID" value="KZZ97252.1"/>
    <property type="molecule type" value="Genomic_DNA"/>
</dbReference>
<feature type="compositionally biased region" description="Low complexity" evidence="2">
    <location>
        <begin position="100"/>
        <end position="111"/>
    </location>
</feature>
<keyword evidence="1" id="KW-0496">Mitochondrion</keyword>
<comment type="similarity">
    <text evidence="1">Belongs to the TIM50 family.</text>
</comment>
<dbReference type="InterPro" id="IPR004274">
    <property type="entry name" value="FCP1_dom"/>
</dbReference>
<dbReference type="AlphaFoldDB" id="A0A162IQM4"/>
<dbReference type="VEuPathDB" id="FungiDB:AAP_00895"/>
<name>A0A162IQM4_9EURO</name>
<keyword evidence="1" id="KW-0811">Translocation</keyword>
<feature type="domain" description="FCP1 homology" evidence="3">
    <location>
        <begin position="397"/>
        <end position="530"/>
    </location>
</feature>
<proteinExistence type="inferred from homology"/>
<dbReference type="PANTHER" id="PTHR12210">
    <property type="entry name" value="DULLARD PROTEIN PHOSPHATASE"/>
    <property type="match status" value="1"/>
</dbReference>
<evidence type="ECO:0000256" key="2">
    <source>
        <dbReference type="SAM" id="MobiDB-lite"/>
    </source>
</evidence>
<feature type="compositionally biased region" description="Basic and acidic residues" evidence="2">
    <location>
        <begin position="318"/>
        <end position="328"/>
    </location>
</feature>
<accession>A0A162IQM4</accession>
<feature type="region of interest" description="Disordered" evidence="2">
    <location>
        <begin position="1"/>
        <end position="130"/>
    </location>
</feature>
<evidence type="ECO:0000313" key="4">
    <source>
        <dbReference type="EMBL" id="KZZ97252.1"/>
    </source>
</evidence>
<dbReference type="CDD" id="cd07521">
    <property type="entry name" value="HAD_FCP1-like"/>
    <property type="match status" value="1"/>
</dbReference>
<keyword evidence="1" id="KW-0812">Transmembrane</keyword>
<dbReference type="InterPro" id="IPR050365">
    <property type="entry name" value="TIM50"/>
</dbReference>
<comment type="subunit">
    <text evidence="1">Component of the TIM23 complex.</text>
</comment>
<feature type="compositionally biased region" description="Basic and acidic residues" evidence="2">
    <location>
        <begin position="117"/>
        <end position="129"/>
    </location>
</feature>
<gene>
    <name evidence="4" type="ORF">AAP_00895</name>
</gene>
<protein>
    <recommendedName>
        <fullName evidence="1">Mitochondrial import inner membrane translocase subunit TIM50</fullName>
    </recommendedName>
</protein>
<dbReference type="InterPro" id="IPR036412">
    <property type="entry name" value="HAD-like_sf"/>
</dbReference>
<sequence>MNSLNILSARVISGRSASGPSRPRSRSQEPLDICHKDPNARASSAPGSRSYSLGSLIPRSNDENDPPSPSPSSTSTAAAATVDNDNTKDNGDGVGVKGRSNSSPSSASSVDCCSCDEPSHSSRERDMKSTTDASALYPDQQIAASISSPKFFHALCNHVHSFAQALFNAIAGAITALLSILTAPAFYLLRAFYEEHHGYSPLAPFRKLRRKPAFSSPAHANRDVKHSPSQKPPLLKTPFLNKKSSRSMKLPDDGTSLDKPRSRGSFSSCASDSDVPPSPTCSIDTSRPSSSSSSSSRKTSGLDLDRLSPSAAQPRRSIRIELNDEGTRRRQRQRRQHEEDAGDSRNNSNIVDLSTADMLKSPMSSSRHKITKYPHSYPVPPRPLIPYRQPSYGVHDTAVPKKTLILDLDETLIHSLAKGGRMSSGHMVEVRLTNPVAASPTVPHGAPMTLGPQHPILYYVHKRPHCDDFLRKVCKWYKLVVFTASVQEYADPELTGWNKRENTSIVDITGSTVHFAKERISKILAASSPI</sequence>
<dbReference type="SUPFAM" id="SSF56784">
    <property type="entry name" value="HAD-like"/>
    <property type="match status" value="1"/>
</dbReference>
<keyword evidence="1" id="KW-0813">Transport</keyword>
<reference evidence="4 5" key="1">
    <citation type="journal article" date="2016" name="Genome Biol. Evol.">
        <title>Divergent and convergent evolution of fungal pathogenicity.</title>
        <authorList>
            <person name="Shang Y."/>
            <person name="Xiao G."/>
            <person name="Zheng P."/>
            <person name="Cen K."/>
            <person name="Zhan S."/>
            <person name="Wang C."/>
        </authorList>
    </citation>
    <scope>NUCLEOTIDE SEQUENCE [LARGE SCALE GENOMIC DNA]</scope>
    <source>
        <strain evidence="4 5">ARSEF 7405</strain>
    </source>
</reference>
<keyword evidence="1" id="KW-1133">Transmembrane helix</keyword>
<dbReference type="Gene3D" id="3.40.50.1000">
    <property type="entry name" value="HAD superfamily/HAD-like"/>
    <property type="match status" value="1"/>
</dbReference>
<dbReference type="SMART" id="SM00577">
    <property type="entry name" value="CPDc"/>
    <property type="match status" value="1"/>
</dbReference>
<evidence type="ECO:0000259" key="3">
    <source>
        <dbReference type="PROSITE" id="PS50969"/>
    </source>
</evidence>
<comment type="function">
    <text evidence="1">Essential component of the TIM23 complex, a complex that mediates the translocation of transit peptide-containing proteins across the mitochondrial inner membrane.</text>
</comment>
<feature type="compositionally biased region" description="Low complexity" evidence="2">
    <location>
        <begin position="71"/>
        <end position="84"/>
    </location>
</feature>